<dbReference type="EMBL" id="BMSA01000013">
    <property type="protein sequence ID" value="GGT61434.1"/>
    <property type="molecule type" value="Genomic_DNA"/>
</dbReference>
<accession>A0A918LWU5</accession>
<sequence>MADDDRVGGGDLGEGRPEQLGQRLVPLVRDHSAHVVRLHDLRQIYSHGPTFLKVLLSRHKLPGTVQPPLWVRRVDPQK</sequence>
<dbReference type="Proteomes" id="UP000646776">
    <property type="component" value="Unassembled WGS sequence"/>
</dbReference>
<name>A0A918LWU5_9ACTN</name>
<reference evidence="2" key="2">
    <citation type="submission" date="2020-09" db="EMBL/GenBank/DDBJ databases">
        <authorList>
            <person name="Sun Q."/>
            <person name="Ohkuma M."/>
        </authorList>
    </citation>
    <scope>NUCLEOTIDE SEQUENCE</scope>
    <source>
        <strain evidence="2">JCM 4125</strain>
    </source>
</reference>
<evidence type="ECO:0000256" key="1">
    <source>
        <dbReference type="SAM" id="MobiDB-lite"/>
    </source>
</evidence>
<gene>
    <name evidence="2" type="ORF">GCM10010226_43800</name>
</gene>
<proteinExistence type="predicted"/>
<protein>
    <submittedName>
        <fullName evidence="2">Uncharacterized protein</fullName>
    </submittedName>
</protein>
<comment type="caution">
    <text evidence="2">The sequence shown here is derived from an EMBL/GenBank/DDBJ whole genome shotgun (WGS) entry which is preliminary data.</text>
</comment>
<dbReference type="AlphaFoldDB" id="A0A918LWU5"/>
<organism evidence="2 3">
    <name type="scientific">Streptomyces phaeofaciens</name>
    <dbReference type="NCBI Taxonomy" id="68254"/>
    <lineage>
        <taxon>Bacteria</taxon>
        <taxon>Bacillati</taxon>
        <taxon>Actinomycetota</taxon>
        <taxon>Actinomycetes</taxon>
        <taxon>Kitasatosporales</taxon>
        <taxon>Streptomycetaceae</taxon>
        <taxon>Streptomyces</taxon>
    </lineage>
</organism>
<evidence type="ECO:0000313" key="2">
    <source>
        <dbReference type="EMBL" id="GGT61434.1"/>
    </source>
</evidence>
<evidence type="ECO:0000313" key="3">
    <source>
        <dbReference type="Proteomes" id="UP000646776"/>
    </source>
</evidence>
<feature type="region of interest" description="Disordered" evidence="1">
    <location>
        <begin position="1"/>
        <end position="20"/>
    </location>
</feature>
<reference evidence="2" key="1">
    <citation type="journal article" date="2014" name="Int. J. Syst. Evol. Microbiol.">
        <title>Complete genome sequence of Corynebacterium casei LMG S-19264T (=DSM 44701T), isolated from a smear-ripened cheese.</title>
        <authorList>
            <consortium name="US DOE Joint Genome Institute (JGI-PGF)"/>
            <person name="Walter F."/>
            <person name="Albersmeier A."/>
            <person name="Kalinowski J."/>
            <person name="Ruckert C."/>
        </authorList>
    </citation>
    <scope>NUCLEOTIDE SEQUENCE</scope>
    <source>
        <strain evidence="2">JCM 4125</strain>
    </source>
</reference>
<keyword evidence="3" id="KW-1185">Reference proteome</keyword>
<feature type="compositionally biased region" description="Basic and acidic residues" evidence="1">
    <location>
        <begin position="1"/>
        <end position="17"/>
    </location>
</feature>